<keyword evidence="1" id="KW-0732">Signal</keyword>
<protein>
    <submittedName>
        <fullName evidence="6">Uncharacterized protein</fullName>
    </submittedName>
</protein>
<organism evidence="6 7">
    <name type="scientific">Oleiharenicola lentus</name>
    <dbReference type="NCBI Taxonomy" id="2508720"/>
    <lineage>
        <taxon>Bacteria</taxon>
        <taxon>Pseudomonadati</taxon>
        <taxon>Verrucomicrobiota</taxon>
        <taxon>Opitutia</taxon>
        <taxon>Opitutales</taxon>
        <taxon>Opitutaceae</taxon>
        <taxon>Oleiharenicola</taxon>
    </lineage>
</organism>
<dbReference type="Pfam" id="PF20957">
    <property type="entry name" value="GxGYxYP_N_2nd"/>
    <property type="match status" value="1"/>
</dbReference>
<dbReference type="OrthoDB" id="3799094at2"/>
<evidence type="ECO:0000259" key="4">
    <source>
        <dbReference type="Pfam" id="PF20957"/>
    </source>
</evidence>
<accession>A0A4Q1CAW1</accession>
<gene>
    <name evidence="6" type="ORF">ESB00_10290</name>
</gene>
<reference evidence="6 7" key="1">
    <citation type="submission" date="2019-01" db="EMBL/GenBank/DDBJ databases">
        <title>Lacunisphaera sp. strain TWA-58.</title>
        <authorList>
            <person name="Chen W.-M."/>
        </authorList>
    </citation>
    <scope>NUCLEOTIDE SEQUENCE [LARGE SCALE GENOMIC DNA]</scope>
    <source>
        <strain evidence="6 7">TWA-58</strain>
    </source>
</reference>
<feature type="domain" description="GxGYxYP putative glycoside hydrolase second N-terminal" evidence="4">
    <location>
        <begin position="119"/>
        <end position="191"/>
    </location>
</feature>
<dbReference type="InterPro" id="IPR048309">
    <property type="entry name" value="GxGYxYP_N_3rd"/>
</dbReference>
<evidence type="ECO:0000256" key="1">
    <source>
        <dbReference type="SAM" id="SignalP"/>
    </source>
</evidence>
<dbReference type="AlphaFoldDB" id="A0A4Q1CAW1"/>
<dbReference type="Pfam" id="PF14323">
    <property type="entry name" value="GxGYxYP_C"/>
    <property type="match status" value="1"/>
</dbReference>
<evidence type="ECO:0000313" key="6">
    <source>
        <dbReference type="EMBL" id="RXK56237.1"/>
    </source>
</evidence>
<name>A0A4Q1CAW1_9BACT</name>
<dbReference type="InterPro" id="IPR032626">
    <property type="entry name" value="GxGYxYP_N_1st"/>
</dbReference>
<dbReference type="InterPro" id="IPR048310">
    <property type="entry name" value="GxGYxYP_N_2nd"/>
</dbReference>
<dbReference type="InterPro" id="IPR038410">
    <property type="entry name" value="GxGYxYP_C_sf"/>
</dbReference>
<dbReference type="InterPro" id="IPR025832">
    <property type="entry name" value="GxGYxYP_C"/>
</dbReference>
<feature type="domain" description="GxGYxYP putative glycoside hydrolase first N-terminal" evidence="3">
    <location>
        <begin position="45"/>
        <end position="115"/>
    </location>
</feature>
<keyword evidence="7" id="KW-1185">Reference proteome</keyword>
<dbReference type="PANTHER" id="PTHR37321">
    <property type="entry name" value="EXPORTED PROTEIN-RELATED"/>
    <property type="match status" value="1"/>
</dbReference>
<evidence type="ECO:0000259" key="5">
    <source>
        <dbReference type="Pfam" id="PF20958"/>
    </source>
</evidence>
<feature type="domain" description="GxGYxYP putative glycoside hydrolase C-terminal" evidence="2">
    <location>
        <begin position="315"/>
        <end position="533"/>
    </location>
</feature>
<evidence type="ECO:0000313" key="7">
    <source>
        <dbReference type="Proteomes" id="UP000290218"/>
    </source>
</evidence>
<feature type="chain" id="PRO_5020470307" evidence="1">
    <location>
        <begin position="23"/>
        <end position="554"/>
    </location>
</feature>
<evidence type="ECO:0000259" key="2">
    <source>
        <dbReference type="Pfam" id="PF14323"/>
    </source>
</evidence>
<proteinExistence type="predicted"/>
<evidence type="ECO:0000259" key="3">
    <source>
        <dbReference type="Pfam" id="PF16216"/>
    </source>
</evidence>
<sequence length="554" mass="61598">MSLLRRLFATVILALGAVFAPAQPAGTVKTGPAPAAATLIPLSENWQLTGDLPAHALLISLQGLANRGQPRLYLEYPKNWQWEIVHPLVGFLEKRHGLKFDRLGLNDTAAALARFGTRAKGVVVWDKAVRSSLIVAFTIAGVEDLVVVNEDQLALAAAQGLKPVVDLRGKFTGQPDHVIYQWAYDHYYARCSRDYYVVMGGEAGAVMQPGIADFGIQQSAFFTDLSANPKHPEELALLKRILGGQNPASIVLGWHSYAKDTEGQHTTLIGNYGLMMEGLHNLPNVSFTSQIALTPDFRFTNNHHVAPDANLQAGNKVYVCAVATDSMGIGSWTKPGRGRIPYTWQVLMNWVWMNPPALQFFYEDKSPNDYFIGGLSGPGYLYPKSIPADKFPALAAIGRKLMKQLDLRVLEIMDYSEGNRHVGNTDLPRELVDRYYAEYPDALGFINGYGTARTFDLRDGRPFLSYDYYLAIERPEDEAAADLEELMQLNPARPYFLLMHVRERNTIEKVANVIGRLSEPVEVVPLDVFLKLAASAKTYRTYHRQPSDPVNHNP</sequence>
<dbReference type="Pfam" id="PF16216">
    <property type="entry name" value="GxGYxYP_N"/>
    <property type="match status" value="1"/>
</dbReference>
<dbReference type="RefSeq" id="WP_129047603.1">
    <property type="nucleotide sequence ID" value="NZ_SDHX01000001.1"/>
</dbReference>
<feature type="domain" description="GxGYxYP putative glycoside hydrolase third N-terminal" evidence="5">
    <location>
        <begin position="195"/>
        <end position="290"/>
    </location>
</feature>
<dbReference type="EMBL" id="SDHX01000001">
    <property type="protein sequence ID" value="RXK56237.1"/>
    <property type="molecule type" value="Genomic_DNA"/>
</dbReference>
<dbReference type="Pfam" id="PF20958">
    <property type="entry name" value="GxGYxYP_N_3rd"/>
    <property type="match status" value="1"/>
</dbReference>
<dbReference type="Gene3D" id="3.20.20.490">
    <property type="entry name" value="GxGYxYP glycoside hydrolase, C-terminal domain"/>
    <property type="match status" value="1"/>
</dbReference>
<dbReference type="Proteomes" id="UP000290218">
    <property type="component" value="Unassembled WGS sequence"/>
</dbReference>
<dbReference type="PANTHER" id="PTHR37321:SF1">
    <property type="entry name" value="EXPORTED PROTEIN"/>
    <property type="match status" value="1"/>
</dbReference>
<feature type="signal peptide" evidence="1">
    <location>
        <begin position="1"/>
        <end position="22"/>
    </location>
</feature>
<comment type="caution">
    <text evidence="6">The sequence shown here is derived from an EMBL/GenBank/DDBJ whole genome shotgun (WGS) entry which is preliminary data.</text>
</comment>